<reference evidence="2" key="2">
    <citation type="submission" date="2020-07" db="EMBL/GenBank/DDBJ databases">
        <authorList>
            <person name="Vera ALvarez R."/>
            <person name="Arias-Moreno D.M."/>
            <person name="Jimenez-Jacinto V."/>
            <person name="Jimenez-Bremont J.F."/>
            <person name="Swaminathan K."/>
            <person name="Moose S.P."/>
            <person name="Guerrero-Gonzalez M.L."/>
            <person name="Marino-Ramirez L."/>
            <person name="Landsman D."/>
            <person name="Rodriguez-Kessler M."/>
            <person name="Delgado-Sanchez P."/>
        </authorList>
    </citation>
    <scope>NUCLEOTIDE SEQUENCE</scope>
    <source>
        <tissue evidence="2">Cladode</tissue>
    </source>
</reference>
<dbReference type="EMBL" id="GISG01007471">
    <property type="protein sequence ID" value="MBA4615443.1"/>
    <property type="molecule type" value="Transcribed_RNA"/>
</dbReference>
<keyword evidence="1" id="KW-0472">Membrane</keyword>
<proteinExistence type="predicted"/>
<evidence type="ECO:0000256" key="1">
    <source>
        <dbReference type="SAM" id="Phobius"/>
    </source>
</evidence>
<dbReference type="EMBL" id="GISG01007468">
    <property type="protein sequence ID" value="MBA4615441.1"/>
    <property type="molecule type" value="Transcribed_RNA"/>
</dbReference>
<keyword evidence="1" id="KW-0812">Transmembrane</keyword>
<name>A0A7C9CC43_OPUST</name>
<sequence>MVNDVMQLQVHFSLTEVLGGIVTHTMFPDESTFACFFALKEKSTCSLCGGLYCFILPQMISIRFMSQKFDARNRRIFGAMEMNQDISCICIHLTACLQLCICTFVYYFVC</sequence>
<organism evidence="2">
    <name type="scientific">Opuntia streptacantha</name>
    <name type="common">Prickly pear cactus</name>
    <name type="synonym">Opuntia cardona</name>
    <dbReference type="NCBI Taxonomy" id="393608"/>
    <lineage>
        <taxon>Eukaryota</taxon>
        <taxon>Viridiplantae</taxon>
        <taxon>Streptophyta</taxon>
        <taxon>Embryophyta</taxon>
        <taxon>Tracheophyta</taxon>
        <taxon>Spermatophyta</taxon>
        <taxon>Magnoliopsida</taxon>
        <taxon>eudicotyledons</taxon>
        <taxon>Gunneridae</taxon>
        <taxon>Pentapetalae</taxon>
        <taxon>Caryophyllales</taxon>
        <taxon>Cactineae</taxon>
        <taxon>Cactaceae</taxon>
        <taxon>Opuntioideae</taxon>
        <taxon>Opuntia</taxon>
    </lineage>
</organism>
<feature type="transmembrane region" description="Helical" evidence="1">
    <location>
        <begin position="49"/>
        <end position="65"/>
    </location>
</feature>
<evidence type="ECO:0000313" key="2">
    <source>
        <dbReference type="EMBL" id="MBA4615441.1"/>
    </source>
</evidence>
<reference evidence="2" key="1">
    <citation type="journal article" date="2013" name="J. Plant Res.">
        <title>Effect of fungi and light on seed germination of three Opuntia species from semiarid lands of central Mexico.</title>
        <authorList>
            <person name="Delgado-Sanchez P."/>
            <person name="Jimenez-Bremont J.F."/>
            <person name="Guerrero-Gonzalez Mde L."/>
            <person name="Flores J."/>
        </authorList>
    </citation>
    <scope>NUCLEOTIDE SEQUENCE</scope>
    <source>
        <tissue evidence="2">Cladode</tissue>
    </source>
</reference>
<accession>A0A7C9CC43</accession>
<dbReference type="EMBL" id="GISG01007467">
    <property type="protein sequence ID" value="MBA4615440.1"/>
    <property type="molecule type" value="Transcribed_RNA"/>
</dbReference>
<keyword evidence="1" id="KW-1133">Transmembrane helix</keyword>
<protein>
    <submittedName>
        <fullName evidence="2">Uncharacterized protein</fullName>
    </submittedName>
</protein>
<feature type="transmembrane region" description="Helical" evidence="1">
    <location>
        <begin position="86"/>
        <end position="109"/>
    </location>
</feature>
<dbReference type="AlphaFoldDB" id="A0A7C9CC43"/>